<dbReference type="GO" id="GO:0016616">
    <property type="term" value="F:oxidoreductase activity, acting on the CH-OH group of donors, NAD or NADP as acceptor"/>
    <property type="evidence" value="ECO:0007669"/>
    <property type="project" value="TreeGrafter"/>
</dbReference>
<organism evidence="4 5">
    <name type="scientific">Mycobacterium asiaticum</name>
    <dbReference type="NCBI Taxonomy" id="1790"/>
    <lineage>
        <taxon>Bacteria</taxon>
        <taxon>Bacillati</taxon>
        <taxon>Actinomycetota</taxon>
        <taxon>Actinomycetes</taxon>
        <taxon>Mycobacteriales</taxon>
        <taxon>Mycobacteriaceae</taxon>
        <taxon>Mycobacterium</taxon>
    </lineage>
</organism>
<dbReference type="FunFam" id="3.40.50.720:FF:000084">
    <property type="entry name" value="Short-chain dehydrogenase reductase"/>
    <property type="match status" value="1"/>
</dbReference>
<sequence length="259" mass="26887">MVLNGRVALITGASGGIGRVLALRHARAGASVVLVARRAAQLKQTAQLVAEAGAESLELVADIRDEGQCREVIAGALGHFGRLDVLVNNAAIPGVDQTISQATVGNWWDVLGTNLVAPMVLSREALQQFMIGNGNGNIQFMSSAASRSVRAGKGHYAAAKLALSALCQTMALETGGIGIRVNTIVVGAVMGELLDGYIDRLAAQQRIEPEQARAQIAASNALGRLVRPEEIADVSVWLASDAASAITGQDVFVTGGQRS</sequence>
<keyword evidence="2" id="KW-0560">Oxidoreductase</keyword>
<dbReference type="eggNOG" id="COG1028">
    <property type="taxonomic scope" value="Bacteria"/>
</dbReference>
<dbReference type="CDD" id="cd05233">
    <property type="entry name" value="SDR_c"/>
    <property type="match status" value="1"/>
</dbReference>
<evidence type="ECO:0000313" key="5">
    <source>
        <dbReference type="Proteomes" id="UP000093795"/>
    </source>
</evidence>
<comment type="caution">
    <text evidence="4">The sequence shown here is derived from an EMBL/GenBank/DDBJ whole genome shotgun (WGS) entry which is preliminary data.</text>
</comment>
<evidence type="ECO:0000313" key="4">
    <source>
        <dbReference type="EMBL" id="OBI83958.1"/>
    </source>
</evidence>
<dbReference type="Gene3D" id="3.40.50.720">
    <property type="entry name" value="NAD(P)-binding Rossmann-like Domain"/>
    <property type="match status" value="1"/>
</dbReference>
<evidence type="ECO:0000256" key="1">
    <source>
        <dbReference type="ARBA" id="ARBA00006484"/>
    </source>
</evidence>
<dbReference type="AlphaFoldDB" id="A0A1A3CB97"/>
<dbReference type="SUPFAM" id="SSF51735">
    <property type="entry name" value="NAD(P)-binding Rossmann-fold domains"/>
    <property type="match status" value="1"/>
</dbReference>
<gene>
    <name evidence="4" type="ORF">A9X01_20285</name>
</gene>
<dbReference type="PROSITE" id="PS00061">
    <property type="entry name" value="ADH_SHORT"/>
    <property type="match status" value="1"/>
</dbReference>
<reference evidence="4 5" key="1">
    <citation type="submission" date="2016-06" db="EMBL/GenBank/DDBJ databases">
        <authorList>
            <person name="Kjaerup R.B."/>
            <person name="Dalgaard T.S."/>
            <person name="Juul-Madsen H.R."/>
        </authorList>
    </citation>
    <scope>NUCLEOTIDE SEQUENCE [LARGE SCALE GENOMIC DNA]</scope>
    <source>
        <strain evidence="4 5">1081914.2</strain>
    </source>
</reference>
<dbReference type="InterPro" id="IPR020904">
    <property type="entry name" value="Sc_DH/Rdtase_CS"/>
</dbReference>
<accession>A0A1A3CB97</accession>
<dbReference type="PRINTS" id="PR00080">
    <property type="entry name" value="SDRFAMILY"/>
</dbReference>
<dbReference type="InterPro" id="IPR036291">
    <property type="entry name" value="NAD(P)-bd_dom_sf"/>
</dbReference>
<dbReference type="Pfam" id="PF13561">
    <property type="entry name" value="adh_short_C2"/>
    <property type="match status" value="1"/>
</dbReference>
<evidence type="ECO:0000259" key="3">
    <source>
        <dbReference type="SMART" id="SM00822"/>
    </source>
</evidence>
<dbReference type="PANTHER" id="PTHR42760">
    <property type="entry name" value="SHORT-CHAIN DEHYDROGENASES/REDUCTASES FAMILY MEMBER"/>
    <property type="match status" value="1"/>
</dbReference>
<dbReference type="Proteomes" id="UP000093795">
    <property type="component" value="Unassembled WGS sequence"/>
</dbReference>
<proteinExistence type="inferred from homology"/>
<comment type="similarity">
    <text evidence="1">Belongs to the short-chain dehydrogenases/reductases (SDR) family.</text>
</comment>
<dbReference type="InterPro" id="IPR057326">
    <property type="entry name" value="KR_dom"/>
</dbReference>
<dbReference type="SMART" id="SM00822">
    <property type="entry name" value="PKS_KR"/>
    <property type="match status" value="1"/>
</dbReference>
<dbReference type="EMBL" id="LZKQ01000145">
    <property type="protein sequence ID" value="OBI83958.1"/>
    <property type="molecule type" value="Genomic_DNA"/>
</dbReference>
<protein>
    <submittedName>
        <fullName evidence="4">Short-chain dehydrogenase</fullName>
    </submittedName>
</protein>
<name>A0A1A3CB97_MYCAS</name>
<dbReference type="PRINTS" id="PR00081">
    <property type="entry name" value="GDHRDH"/>
</dbReference>
<dbReference type="InterPro" id="IPR002347">
    <property type="entry name" value="SDR_fam"/>
</dbReference>
<evidence type="ECO:0000256" key="2">
    <source>
        <dbReference type="ARBA" id="ARBA00023002"/>
    </source>
</evidence>
<feature type="domain" description="Ketoreductase" evidence="3">
    <location>
        <begin position="6"/>
        <end position="193"/>
    </location>
</feature>